<evidence type="ECO:0000313" key="2">
    <source>
        <dbReference type="Proteomes" id="UP000017396"/>
    </source>
</evidence>
<name>U5QF29_GLOK1</name>
<dbReference type="KEGG" id="glj:GKIL_1321"/>
<dbReference type="Pfam" id="PF20065">
    <property type="entry name" value="DUF6464"/>
    <property type="match status" value="1"/>
</dbReference>
<organism evidence="1 2">
    <name type="scientific">Gloeobacter kilaueensis (strain ATCC BAA-2537 / CCAP 1431/1 / ULC 316 / JS1)</name>
    <dbReference type="NCBI Taxonomy" id="1183438"/>
    <lineage>
        <taxon>Bacteria</taxon>
        <taxon>Bacillati</taxon>
        <taxon>Cyanobacteriota</taxon>
        <taxon>Cyanophyceae</taxon>
        <taxon>Gloeobacterales</taxon>
        <taxon>Gloeobacteraceae</taxon>
        <taxon>Gloeobacter</taxon>
    </lineage>
</organism>
<evidence type="ECO:0000313" key="1">
    <source>
        <dbReference type="EMBL" id="AGY57567.1"/>
    </source>
</evidence>
<reference evidence="1 2" key="1">
    <citation type="journal article" date="2013" name="PLoS ONE">
        <title>Cultivation and Complete Genome Sequencing of Gloeobacter kilaueensis sp. nov., from a Lava Cave in Kilauea Caldera, Hawai'i.</title>
        <authorList>
            <person name="Saw J.H."/>
            <person name="Schatz M."/>
            <person name="Brown M.V."/>
            <person name="Kunkel D.D."/>
            <person name="Foster J.S."/>
            <person name="Shick H."/>
            <person name="Christensen S."/>
            <person name="Hou S."/>
            <person name="Wan X."/>
            <person name="Donachie S.P."/>
        </authorList>
    </citation>
    <scope>NUCLEOTIDE SEQUENCE [LARGE SCALE GENOMIC DNA]</scope>
    <source>
        <strain evidence="2">JS</strain>
    </source>
</reference>
<dbReference type="RefSeq" id="WP_023172660.1">
    <property type="nucleotide sequence ID" value="NC_022600.1"/>
</dbReference>
<dbReference type="PATRIC" id="fig|1183438.3.peg.1301"/>
<dbReference type="InterPro" id="IPR045589">
    <property type="entry name" value="DUF6464"/>
</dbReference>
<dbReference type="eggNOG" id="ENOG502ZVSU">
    <property type="taxonomic scope" value="Bacteria"/>
</dbReference>
<gene>
    <name evidence="1" type="ORF">GKIL_1321</name>
</gene>
<proteinExistence type="predicted"/>
<accession>U5QF29</accession>
<dbReference type="EMBL" id="CP003587">
    <property type="protein sequence ID" value="AGY57567.1"/>
    <property type="molecule type" value="Genomic_DNA"/>
</dbReference>
<dbReference type="AlphaFoldDB" id="U5QF29"/>
<protein>
    <submittedName>
        <fullName evidence="1">Uncharacterized protein</fullName>
    </submittedName>
</protein>
<dbReference type="OrthoDB" id="458077at2"/>
<dbReference type="Proteomes" id="UP000017396">
    <property type="component" value="Chromosome"/>
</dbReference>
<dbReference type="HOGENOM" id="CLU_162037_0_0_3"/>
<sequence>MNLVPAQIFLTDTAECVGEVLTAANQQPGSFVEVSGALYAVLERRHRYSLRLGRYRLDGVTLYVQPAEGIEEERTFFEGQWVIGEPDCIFNARSPLIRCAPNPSGPCQGCRYYESQNEK</sequence>
<keyword evidence="2" id="KW-1185">Reference proteome</keyword>
<dbReference type="STRING" id="1183438.GKIL_1321"/>